<proteinExistence type="predicted"/>
<reference evidence="1 2" key="1">
    <citation type="submission" date="2024-03" db="EMBL/GenBank/DDBJ databases">
        <authorList>
            <person name="Gkanogiannis A."/>
            <person name="Becerra Lopez-Lavalle L."/>
        </authorList>
    </citation>
    <scope>NUCLEOTIDE SEQUENCE [LARGE SCALE GENOMIC DNA]</scope>
</reference>
<organism evidence="1 2">
    <name type="scientific">Citrullus colocynthis</name>
    <name type="common">colocynth</name>
    <dbReference type="NCBI Taxonomy" id="252529"/>
    <lineage>
        <taxon>Eukaryota</taxon>
        <taxon>Viridiplantae</taxon>
        <taxon>Streptophyta</taxon>
        <taxon>Embryophyta</taxon>
        <taxon>Tracheophyta</taxon>
        <taxon>Spermatophyta</taxon>
        <taxon>Magnoliopsida</taxon>
        <taxon>eudicotyledons</taxon>
        <taxon>Gunneridae</taxon>
        <taxon>Pentapetalae</taxon>
        <taxon>rosids</taxon>
        <taxon>fabids</taxon>
        <taxon>Cucurbitales</taxon>
        <taxon>Cucurbitaceae</taxon>
        <taxon>Benincaseae</taxon>
        <taxon>Citrullus</taxon>
    </lineage>
</organism>
<evidence type="ECO:0000313" key="2">
    <source>
        <dbReference type="Proteomes" id="UP001642487"/>
    </source>
</evidence>
<evidence type="ECO:0000313" key="1">
    <source>
        <dbReference type="EMBL" id="CAK9319416.1"/>
    </source>
</evidence>
<dbReference type="Proteomes" id="UP001642487">
    <property type="component" value="Chromosome 4"/>
</dbReference>
<sequence>MRLKRSPKRKMKKNPFISRVLRGIRTKTTIFCPKHKLGKGIILSIAQLTLLLFVYQPLVWFNQPPHPPTFSLPTPAIHARPLASRQRRCKARGSPSSCDPRKTREVYSLGSSCETLPRHQFRQQRLANRDASTQEPNSWRFPATPPCTNGGFFFLIPTTTQQQQQTNVTYAISAVYSAFSSFRQVLALTHSHGP</sequence>
<protein>
    <submittedName>
        <fullName evidence="1">Uncharacterized protein</fullName>
    </submittedName>
</protein>
<gene>
    <name evidence="1" type="ORF">CITCOLO1_LOCUS11421</name>
</gene>
<name>A0ABP0YJZ7_9ROSI</name>
<accession>A0ABP0YJZ7</accession>
<keyword evidence="2" id="KW-1185">Reference proteome</keyword>
<dbReference type="EMBL" id="OZ021738">
    <property type="protein sequence ID" value="CAK9319416.1"/>
    <property type="molecule type" value="Genomic_DNA"/>
</dbReference>